<keyword evidence="1" id="KW-0479">Metal-binding</keyword>
<proteinExistence type="predicted"/>
<keyword evidence="9" id="KW-1185">Reference proteome</keyword>
<evidence type="ECO:0000313" key="8">
    <source>
        <dbReference type="EMBL" id="GAK59376.1"/>
    </source>
</evidence>
<dbReference type="GO" id="GO:0008733">
    <property type="term" value="F:L-arabinose isomerase activity"/>
    <property type="evidence" value="ECO:0007669"/>
    <property type="project" value="InterPro"/>
</dbReference>
<evidence type="ECO:0000259" key="6">
    <source>
        <dbReference type="Pfam" id="PF11762"/>
    </source>
</evidence>
<evidence type="ECO:0000256" key="3">
    <source>
        <dbReference type="ARBA" id="ARBA00023211"/>
    </source>
</evidence>
<dbReference type="GO" id="GO:0019569">
    <property type="term" value="P:L-arabinose catabolic process to D-xylulose 5-phosphate"/>
    <property type="evidence" value="ECO:0007669"/>
    <property type="project" value="TreeGrafter"/>
</dbReference>
<keyword evidence="2" id="KW-0054">Arabinose catabolism</keyword>
<name>A0A081C471_VECG1</name>
<feature type="domain" description="L-arabinose isomerase central" evidence="7">
    <location>
        <begin position="197"/>
        <end position="312"/>
    </location>
</feature>
<dbReference type="InterPro" id="IPR055390">
    <property type="entry name" value="AraA_central"/>
</dbReference>
<evidence type="ECO:0000313" key="9">
    <source>
        <dbReference type="Proteomes" id="UP000030661"/>
    </source>
</evidence>
<dbReference type="InterPro" id="IPR004216">
    <property type="entry name" value="Fuc/Ara_isomerase_C"/>
</dbReference>
<keyword evidence="4 8" id="KW-0413">Isomerase</keyword>
<organism evidence="8">
    <name type="scientific">Vecturithrix granuli</name>
    <dbReference type="NCBI Taxonomy" id="1499967"/>
    <lineage>
        <taxon>Bacteria</taxon>
        <taxon>Candidatus Moduliflexota</taxon>
        <taxon>Candidatus Vecturitrichia</taxon>
        <taxon>Candidatus Vecturitrichales</taxon>
        <taxon>Candidatus Vecturitrichaceae</taxon>
        <taxon>Candidatus Vecturithrix</taxon>
    </lineage>
</organism>
<dbReference type="AlphaFoldDB" id="A0A081C471"/>
<dbReference type="eggNOG" id="COG2160">
    <property type="taxonomic scope" value="Bacteria"/>
</dbReference>
<evidence type="ECO:0000256" key="5">
    <source>
        <dbReference type="ARBA" id="ARBA00023277"/>
    </source>
</evidence>
<evidence type="ECO:0000256" key="2">
    <source>
        <dbReference type="ARBA" id="ARBA00022935"/>
    </source>
</evidence>
<dbReference type="STRING" id="1499967.U27_06360"/>
<dbReference type="HOGENOM" id="CLU_045663_0_0_0"/>
<evidence type="ECO:0000256" key="4">
    <source>
        <dbReference type="ARBA" id="ARBA00023235"/>
    </source>
</evidence>
<reference evidence="8" key="1">
    <citation type="journal article" date="2015" name="PeerJ">
        <title>First genomic representation of candidate bacterial phylum KSB3 points to enhanced environmental sensing as a trigger of wastewater bulking.</title>
        <authorList>
            <person name="Sekiguchi Y."/>
            <person name="Ohashi A."/>
            <person name="Parks D.H."/>
            <person name="Yamauchi T."/>
            <person name="Tyson G.W."/>
            <person name="Hugenholtz P."/>
        </authorList>
    </citation>
    <scope>NUCLEOTIDE SEQUENCE [LARGE SCALE GENOMIC DNA]</scope>
</reference>
<protein>
    <submittedName>
        <fullName evidence="8">L-arabinose isomerase</fullName>
    </submittedName>
</protein>
<dbReference type="InterPro" id="IPR038583">
    <property type="entry name" value="AraA_N_sf"/>
</dbReference>
<dbReference type="PANTHER" id="PTHR38464">
    <property type="entry name" value="L-ARABINOSE ISOMERASE"/>
    <property type="match status" value="1"/>
</dbReference>
<dbReference type="InterPro" id="IPR003762">
    <property type="entry name" value="Lara_isomerase"/>
</dbReference>
<accession>A0A081C471</accession>
<dbReference type="InterPro" id="IPR009015">
    <property type="entry name" value="Fucose_isomerase_N/cen_sf"/>
</dbReference>
<dbReference type="InterPro" id="IPR024664">
    <property type="entry name" value="Ara_Isoase_C"/>
</dbReference>
<dbReference type="GO" id="GO:0005829">
    <property type="term" value="C:cytosol"/>
    <property type="evidence" value="ECO:0007669"/>
    <property type="project" value="TreeGrafter"/>
</dbReference>
<sequence>MKYPTIGLLPLYLKLYDDTVPSTRQRIETFYKTIAAEFEKRHITVLTSPICRIQEEFETAITTFERSGADAIVTLHLAYSPSLESAESLARTALPIIVCDTTPTFSYGPEQDPAELMYNHGIHGVQDLCNLLIRHGKAFQIEVGHWEHSDILDRVAMKVQSAAMASHLRKANVGLIGEPFTGMGDFYVPASQLKQTIGIETKVLDLKHFQELIALITDNEMAQEEEQDRRRFVFENLDQDVYRRSLRVGLAVKKWIEAEGLSAFSFNFVNVNRAAGFETVPFLQATKMMAAGIGYAGEGDVLTAALVAALSLASPDTSFTEMFCPDWEHNSIYLSHMGEMNYRLSADKPQLLEMDYHYSDAENPVFAVGRFRPGDFLLVNLAPVGGNTYRLIIAPAEMLDVPEQDNMAKRVHGWFRPSLPIADFLASYSKYGGTHHLALTYGASIPLIEAFGQMMGWETVIIDAA</sequence>
<keyword evidence="3" id="KW-0464">Manganese</keyword>
<gene>
    <name evidence="8" type="ORF">U27_06360</name>
</gene>
<dbReference type="SUPFAM" id="SSF53743">
    <property type="entry name" value="FucI/AraA N-terminal and middle domains"/>
    <property type="match status" value="1"/>
</dbReference>
<evidence type="ECO:0000259" key="7">
    <source>
        <dbReference type="Pfam" id="PF24856"/>
    </source>
</evidence>
<dbReference type="Gene3D" id="3.40.50.10940">
    <property type="match status" value="1"/>
</dbReference>
<dbReference type="PANTHER" id="PTHR38464:SF1">
    <property type="entry name" value="L-ARABINOSE ISOMERASE"/>
    <property type="match status" value="1"/>
</dbReference>
<dbReference type="Pfam" id="PF24856">
    <property type="entry name" value="AraA_central"/>
    <property type="match status" value="1"/>
</dbReference>
<dbReference type="EMBL" id="DF820470">
    <property type="protein sequence ID" value="GAK59376.1"/>
    <property type="molecule type" value="Genomic_DNA"/>
</dbReference>
<dbReference type="GO" id="GO:0046872">
    <property type="term" value="F:metal ion binding"/>
    <property type="evidence" value="ECO:0007669"/>
    <property type="project" value="UniProtKB-KW"/>
</dbReference>
<evidence type="ECO:0000256" key="1">
    <source>
        <dbReference type="ARBA" id="ARBA00022723"/>
    </source>
</evidence>
<feature type="domain" description="L-arabinose isomerase C-terminal" evidence="6">
    <location>
        <begin position="316"/>
        <end position="457"/>
    </location>
</feature>
<dbReference type="Proteomes" id="UP000030661">
    <property type="component" value="Unassembled WGS sequence"/>
</dbReference>
<dbReference type="Pfam" id="PF11762">
    <property type="entry name" value="Arabinose_Iso_C"/>
    <property type="match status" value="1"/>
</dbReference>
<dbReference type="SUPFAM" id="SSF50443">
    <property type="entry name" value="FucI/AraA C-terminal domain-like"/>
    <property type="match status" value="1"/>
</dbReference>
<keyword evidence="5" id="KW-0119">Carbohydrate metabolism</keyword>